<dbReference type="InterPro" id="IPR021229">
    <property type="entry name" value="DUF2800"/>
</dbReference>
<proteinExistence type="predicted"/>
<dbReference type="InterPro" id="IPR011604">
    <property type="entry name" value="PDDEXK-like_dom_sf"/>
</dbReference>
<dbReference type="EMBL" id="JACIVI010000001">
    <property type="protein sequence ID" value="MBB1161499.1"/>
    <property type="molecule type" value="Genomic_DNA"/>
</dbReference>
<dbReference type="RefSeq" id="WP_182662335.1">
    <property type="nucleotide sequence ID" value="NZ_JACIVI010000001.1"/>
</dbReference>
<accession>A0A839HQC2</accession>
<keyword evidence="3" id="KW-1185">Reference proteome</keyword>
<organism evidence="2 3">
    <name type="scientific">Aquariibacter albus</name>
    <dbReference type="NCBI Taxonomy" id="2759899"/>
    <lineage>
        <taxon>Bacteria</taxon>
        <taxon>Pseudomonadati</taxon>
        <taxon>Pseudomonadota</taxon>
        <taxon>Betaproteobacteria</taxon>
        <taxon>Burkholderiales</taxon>
        <taxon>Sphaerotilaceae</taxon>
        <taxon>Aquariibacter</taxon>
    </lineage>
</organism>
<dbReference type="Gene3D" id="3.90.320.10">
    <property type="match status" value="1"/>
</dbReference>
<dbReference type="Pfam" id="PF10926">
    <property type="entry name" value="DUF2800"/>
    <property type="match status" value="1"/>
</dbReference>
<dbReference type="Proteomes" id="UP000586093">
    <property type="component" value="Unassembled WGS sequence"/>
</dbReference>
<name>A0A839HQC2_9BURK</name>
<reference evidence="2 3" key="1">
    <citation type="submission" date="2020-08" db="EMBL/GenBank/DDBJ databases">
        <title>Aquariorum lacteus gen. nov., sp. nov., a new member of the family Comamonadaceae, isolated from freshwater aquarium.</title>
        <authorList>
            <person name="Chun S.-J."/>
        </authorList>
    </citation>
    <scope>NUCLEOTIDE SEQUENCE [LARGE SCALE GENOMIC DNA]</scope>
    <source>
        <strain evidence="2 3">SJAQ100</strain>
    </source>
</reference>
<protein>
    <submittedName>
        <fullName evidence="2">DUF2800 domain-containing protein</fullName>
    </submittedName>
</protein>
<evidence type="ECO:0000256" key="1">
    <source>
        <dbReference type="SAM" id="MobiDB-lite"/>
    </source>
</evidence>
<sequence length="414" mass="44542">MSHALLSPSAAHRWMACPGSVLLTRDLPDESNTFADEGTAAHELAATCLLMGVDAAEYIGEQVNVSDRAIFTVGADMAAYAQVYLDTVRALVAAGGELMVEQRLSIEHLTGEPGAHGTADAVVVLGSELIVIDLKYGRGVEVDAKHNEQLQIYALAALRELELAHELTHARLIIVQPRRNHIDEWTVGLDELRTFGQAVDLKAGWVRGCLSQGLDEVEDLHPTEHGCRFCRAKASCPALRQRVLDTVADDFVDVSQPLAPQLAGALDRIEQSDSAHLGACLAAVELVETWCKAVRARAEGELLAGRQVPGFKLVEGRKGARKWESQDEAETALEVMGLKHSLRYEYALITPTTAEKLAKAGEIGPKQWTKLKALIVTPPGKPSVAPASDKRPALDPGAALDDFEVVTPPAEAIA</sequence>
<feature type="region of interest" description="Disordered" evidence="1">
    <location>
        <begin position="379"/>
        <end position="399"/>
    </location>
</feature>
<evidence type="ECO:0000313" key="3">
    <source>
        <dbReference type="Proteomes" id="UP000586093"/>
    </source>
</evidence>
<comment type="caution">
    <text evidence="2">The sequence shown here is derived from an EMBL/GenBank/DDBJ whole genome shotgun (WGS) entry which is preliminary data.</text>
</comment>
<evidence type="ECO:0000313" key="2">
    <source>
        <dbReference type="EMBL" id="MBB1161499.1"/>
    </source>
</evidence>
<gene>
    <name evidence="2" type="ORF">H4F90_05840</name>
</gene>
<dbReference type="AlphaFoldDB" id="A0A839HQC2"/>